<protein>
    <recommendedName>
        <fullName evidence="3">C-type lectin domain-containing protein</fullName>
    </recommendedName>
</protein>
<evidence type="ECO:0000259" key="3">
    <source>
        <dbReference type="PROSITE" id="PS50041"/>
    </source>
</evidence>
<dbReference type="PANTHER" id="PTHR45710">
    <property type="entry name" value="C-TYPE LECTIN DOMAIN-CONTAINING PROTEIN 180"/>
    <property type="match status" value="1"/>
</dbReference>
<proteinExistence type="predicted"/>
<feature type="chain" id="PRO_5034533123" description="C-type lectin domain-containing protein" evidence="2">
    <location>
        <begin position="26"/>
        <end position="134"/>
    </location>
</feature>
<sequence length="134" mass="15000">NFNIAFLSHLHIILFLAVLLTVTCAQERRYIPISTKANWNSAEAYCKSLNADLVSIHSAFEDGQARVLLRKALGNASLAWTGLSVVNNMWVWSDGKMLDYQVIVDSTENMYKNCLAMTPIMFKFQPGITVKGTI</sequence>
<dbReference type="Gene3D" id="3.10.100.10">
    <property type="entry name" value="Mannose-Binding Protein A, subunit A"/>
    <property type="match status" value="1"/>
</dbReference>
<reference evidence="4" key="3">
    <citation type="submission" date="2025-09" db="UniProtKB">
        <authorList>
            <consortium name="Ensembl"/>
        </authorList>
    </citation>
    <scope>IDENTIFICATION</scope>
</reference>
<evidence type="ECO:0000313" key="4">
    <source>
        <dbReference type="Ensembl" id="ENSECRP00000003211.1"/>
    </source>
</evidence>
<organism evidence="4 5">
    <name type="scientific">Erpetoichthys calabaricus</name>
    <name type="common">Rope fish</name>
    <name type="synonym">Calamoichthys calabaricus</name>
    <dbReference type="NCBI Taxonomy" id="27687"/>
    <lineage>
        <taxon>Eukaryota</taxon>
        <taxon>Metazoa</taxon>
        <taxon>Chordata</taxon>
        <taxon>Craniata</taxon>
        <taxon>Vertebrata</taxon>
        <taxon>Euteleostomi</taxon>
        <taxon>Actinopterygii</taxon>
        <taxon>Polypteriformes</taxon>
        <taxon>Polypteridae</taxon>
        <taxon>Erpetoichthys</taxon>
    </lineage>
</organism>
<feature type="signal peptide" evidence="2">
    <location>
        <begin position="1"/>
        <end position="25"/>
    </location>
</feature>
<dbReference type="InterPro" id="IPR016187">
    <property type="entry name" value="CTDL_fold"/>
</dbReference>
<evidence type="ECO:0000313" key="5">
    <source>
        <dbReference type="Proteomes" id="UP000694620"/>
    </source>
</evidence>
<evidence type="ECO:0000256" key="2">
    <source>
        <dbReference type="SAM" id="SignalP"/>
    </source>
</evidence>
<dbReference type="InterPro" id="IPR001304">
    <property type="entry name" value="C-type_lectin-like"/>
</dbReference>
<dbReference type="InterPro" id="IPR016186">
    <property type="entry name" value="C-type_lectin-like/link_sf"/>
</dbReference>
<dbReference type="Pfam" id="PF00059">
    <property type="entry name" value="Lectin_C"/>
    <property type="match status" value="1"/>
</dbReference>
<dbReference type="PROSITE" id="PS50041">
    <property type="entry name" value="C_TYPE_LECTIN_2"/>
    <property type="match status" value="1"/>
</dbReference>
<keyword evidence="2" id="KW-0732">Signal</keyword>
<dbReference type="CDD" id="cd00037">
    <property type="entry name" value="CLECT"/>
    <property type="match status" value="1"/>
</dbReference>
<dbReference type="SUPFAM" id="SSF56436">
    <property type="entry name" value="C-type lectin-like"/>
    <property type="match status" value="1"/>
</dbReference>
<dbReference type="AlphaFoldDB" id="A0A8C4RK48"/>
<evidence type="ECO:0000256" key="1">
    <source>
        <dbReference type="ARBA" id="ARBA00004401"/>
    </source>
</evidence>
<dbReference type="PANTHER" id="PTHR45710:SF26">
    <property type="entry name" value="RH26557P"/>
    <property type="match status" value="1"/>
</dbReference>
<feature type="domain" description="C-type lectin" evidence="3">
    <location>
        <begin position="25"/>
        <end position="118"/>
    </location>
</feature>
<dbReference type="Proteomes" id="UP000694620">
    <property type="component" value="Chromosome 3"/>
</dbReference>
<name>A0A8C4RK48_ERPCA</name>
<accession>A0A8C4RK48</accession>
<reference evidence="4" key="1">
    <citation type="submission" date="2021-06" db="EMBL/GenBank/DDBJ databases">
        <authorList>
            <consortium name="Wellcome Sanger Institute Data Sharing"/>
        </authorList>
    </citation>
    <scope>NUCLEOTIDE SEQUENCE [LARGE SCALE GENOMIC DNA]</scope>
</reference>
<dbReference type="InterPro" id="IPR050828">
    <property type="entry name" value="C-type_lectin/matrix_domain"/>
</dbReference>
<reference evidence="4" key="2">
    <citation type="submission" date="2025-08" db="UniProtKB">
        <authorList>
            <consortium name="Ensembl"/>
        </authorList>
    </citation>
    <scope>IDENTIFICATION</scope>
</reference>
<dbReference type="GO" id="GO:0005886">
    <property type="term" value="C:plasma membrane"/>
    <property type="evidence" value="ECO:0007669"/>
    <property type="project" value="UniProtKB-SubCell"/>
</dbReference>
<keyword evidence="5" id="KW-1185">Reference proteome</keyword>
<dbReference type="Ensembl" id="ENSECRT00000003265.1">
    <property type="protein sequence ID" value="ENSECRP00000003211.1"/>
    <property type="gene ID" value="ENSECRG00000002197.1"/>
</dbReference>
<comment type="subcellular location">
    <subcellularLocation>
        <location evidence="1">Cell membrane</location>
        <topology evidence="1">Single-pass type II membrane protein</topology>
    </subcellularLocation>
</comment>